<feature type="compositionally biased region" description="Low complexity" evidence="1">
    <location>
        <begin position="12"/>
        <end position="26"/>
    </location>
</feature>
<organism evidence="2 3">
    <name type="scientific">Olpidium bornovanus</name>
    <dbReference type="NCBI Taxonomy" id="278681"/>
    <lineage>
        <taxon>Eukaryota</taxon>
        <taxon>Fungi</taxon>
        <taxon>Fungi incertae sedis</taxon>
        <taxon>Olpidiomycota</taxon>
        <taxon>Olpidiomycotina</taxon>
        <taxon>Olpidiomycetes</taxon>
        <taxon>Olpidiales</taxon>
        <taxon>Olpidiaceae</taxon>
        <taxon>Olpidium</taxon>
    </lineage>
</organism>
<sequence length="84" mass="9343">MQSTFSVNSGMSASSRMTTDSSSLPSQRKAEFAEYNNAFHDLSPRASIFRNQLIEEFQVLDNLGDTTNAQAPTYTSRDMRGAEK</sequence>
<feature type="region of interest" description="Disordered" evidence="1">
    <location>
        <begin position="1"/>
        <end position="29"/>
    </location>
</feature>
<evidence type="ECO:0000256" key="1">
    <source>
        <dbReference type="SAM" id="MobiDB-lite"/>
    </source>
</evidence>
<feature type="region of interest" description="Disordered" evidence="1">
    <location>
        <begin position="65"/>
        <end position="84"/>
    </location>
</feature>
<feature type="compositionally biased region" description="Polar residues" evidence="1">
    <location>
        <begin position="1"/>
        <end position="11"/>
    </location>
</feature>
<evidence type="ECO:0000313" key="3">
    <source>
        <dbReference type="Proteomes" id="UP000673691"/>
    </source>
</evidence>
<reference evidence="2 3" key="1">
    <citation type="journal article" name="Sci. Rep.">
        <title>Genome-scale phylogenetic analyses confirm Olpidium as the closest living zoosporic fungus to the non-flagellated, terrestrial fungi.</title>
        <authorList>
            <person name="Chang Y."/>
            <person name="Rochon D."/>
            <person name="Sekimoto S."/>
            <person name="Wang Y."/>
            <person name="Chovatia M."/>
            <person name="Sandor L."/>
            <person name="Salamov A."/>
            <person name="Grigoriev I.V."/>
            <person name="Stajich J.E."/>
            <person name="Spatafora J.W."/>
        </authorList>
    </citation>
    <scope>NUCLEOTIDE SEQUENCE [LARGE SCALE GENOMIC DNA]</scope>
    <source>
        <strain evidence="2">S191</strain>
    </source>
</reference>
<feature type="compositionally biased region" description="Polar residues" evidence="1">
    <location>
        <begin position="65"/>
        <end position="76"/>
    </location>
</feature>
<proteinExistence type="predicted"/>
<accession>A0A8H8A0F3</accession>
<comment type="caution">
    <text evidence="2">The sequence shown here is derived from an EMBL/GenBank/DDBJ whole genome shotgun (WGS) entry which is preliminary data.</text>
</comment>
<dbReference type="AlphaFoldDB" id="A0A8H8A0F3"/>
<evidence type="ECO:0000313" key="2">
    <source>
        <dbReference type="EMBL" id="KAG5462363.1"/>
    </source>
</evidence>
<dbReference type="Proteomes" id="UP000673691">
    <property type="component" value="Unassembled WGS sequence"/>
</dbReference>
<protein>
    <submittedName>
        <fullName evidence="2">Uncharacterized protein</fullName>
    </submittedName>
</protein>
<keyword evidence="3" id="KW-1185">Reference proteome</keyword>
<gene>
    <name evidence="2" type="ORF">BJ554DRAFT_5319</name>
</gene>
<name>A0A8H8A0F3_9FUNG</name>
<dbReference type="EMBL" id="JAEFCI010002242">
    <property type="protein sequence ID" value="KAG5462363.1"/>
    <property type="molecule type" value="Genomic_DNA"/>
</dbReference>